<reference evidence="2" key="1">
    <citation type="submission" date="2013-04" db="EMBL/GenBank/DDBJ databases">
        <title>The Genome Sequence of Fonticula alba ATCC 38817.</title>
        <authorList>
            <consortium name="The Broad Institute Genomics Platform"/>
            <person name="Russ C."/>
            <person name="Cuomo C."/>
            <person name="Burger G."/>
            <person name="Gray M.W."/>
            <person name="Holland P.W.H."/>
            <person name="King N."/>
            <person name="Lang F.B.F."/>
            <person name="Roger A.J."/>
            <person name="Ruiz-Trillo I."/>
            <person name="Brown M."/>
            <person name="Walker B."/>
            <person name="Young S."/>
            <person name="Zeng Q."/>
            <person name="Gargeya S."/>
            <person name="Fitzgerald M."/>
            <person name="Haas B."/>
            <person name="Abouelleil A."/>
            <person name="Allen A.W."/>
            <person name="Alvarado L."/>
            <person name="Arachchi H.M."/>
            <person name="Berlin A.M."/>
            <person name="Chapman S.B."/>
            <person name="Gainer-Dewar J."/>
            <person name="Goldberg J."/>
            <person name="Griggs A."/>
            <person name="Gujja S."/>
            <person name="Hansen M."/>
            <person name="Howarth C."/>
            <person name="Imamovic A."/>
            <person name="Ireland A."/>
            <person name="Larimer J."/>
            <person name="McCowan C."/>
            <person name="Murphy C."/>
            <person name="Pearson M."/>
            <person name="Poon T.W."/>
            <person name="Priest M."/>
            <person name="Roberts A."/>
            <person name="Saif S."/>
            <person name="Shea T."/>
            <person name="Sisk P."/>
            <person name="Sykes S."/>
            <person name="Wortman J."/>
            <person name="Nusbaum C."/>
            <person name="Birren B."/>
        </authorList>
    </citation>
    <scope>NUCLEOTIDE SEQUENCE [LARGE SCALE GENOMIC DNA]</scope>
    <source>
        <strain evidence="2">ATCC 38817</strain>
    </source>
</reference>
<feature type="region of interest" description="Disordered" evidence="1">
    <location>
        <begin position="13"/>
        <end position="120"/>
    </location>
</feature>
<dbReference type="AlphaFoldDB" id="A0A058Z6B0"/>
<sequence length="120" mass="11734">MPGAAVVWWCGAGPGARPRWRAHPLPTYRQGARAPVGSRPVSGMRHPPQGHPVPGDSAPAEKLLRGWQPQGAPGTGGGGGGGGGGRGGRGGAGRGGGQPAARGASTPTAGVGWRRLASPS</sequence>
<organism evidence="2">
    <name type="scientific">Fonticula alba</name>
    <name type="common">Slime mold</name>
    <dbReference type="NCBI Taxonomy" id="691883"/>
    <lineage>
        <taxon>Eukaryota</taxon>
        <taxon>Rotosphaerida</taxon>
        <taxon>Fonticulaceae</taxon>
        <taxon>Fonticula</taxon>
    </lineage>
</organism>
<dbReference type="GeneID" id="20529187"/>
<accession>A0A058Z6B0</accession>
<dbReference type="EMBL" id="KB932207">
    <property type="protein sequence ID" value="KCV69042.1"/>
    <property type="molecule type" value="Genomic_DNA"/>
</dbReference>
<gene>
    <name evidence="2" type="ORF">H696_04462</name>
</gene>
<protein>
    <submittedName>
        <fullName evidence="2">Uncharacterized protein</fullName>
    </submittedName>
</protein>
<dbReference type="Proteomes" id="UP000030693">
    <property type="component" value="Unassembled WGS sequence"/>
</dbReference>
<evidence type="ECO:0000313" key="3">
    <source>
        <dbReference type="Proteomes" id="UP000030693"/>
    </source>
</evidence>
<dbReference type="RefSeq" id="XP_009496613.1">
    <property type="nucleotide sequence ID" value="XM_009498338.1"/>
</dbReference>
<proteinExistence type="predicted"/>
<evidence type="ECO:0000313" key="2">
    <source>
        <dbReference type="EMBL" id="KCV69042.1"/>
    </source>
</evidence>
<feature type="compositionally biased region" description="Gly residues" evidence="1">
    <location>
        <begin position="73"/>
        <end position="98"/>
    </location>
</feature>
<keyword evidence="3" id="KW-1185">Reference proteome</keyword>
<evidence type="ECO:0000256" key="1">
    <source>
        <dbReference type="SAM" id="MobiDB-lite"/>
    </source>
</evidence>
<name>A0A058Z6B0_FONAL</name>